<name>G8XD51_STREN</name>
<dbReference type="EMBL" id="CP003229">
    <property type="protein sequence ID" value="AEW98997.1"/>
    <property type="molecule type" value="Genomic_DNA"/>
</dbReference>
<accession>G8XD51</accession>
<geneLocation type="plasmid" evidence="1 2">
    <name>pSCATT</name>
</geneLocation>
<dbReference type="AlphaFoldDB" id="G8XD51"/>
<dbReference type="Proteomes" id="UP000007842">
    <property type="component" value="Plasmid pSCATT"/>
</dbReference>
<organism evidence="1 2">
    <name type="scientific">Streptantibioticus cattleyicolor (strain ATCC 35852 / DSM 46488 / JCM 4925 / NBRC 14057 / NRRL 8057)</name>
    <name type="common">Streptomyces cattleya</name>
    <dbReference type="NCBI Taxonomy" id="1003195"/>
    <lineage>
        <taxon>Bacteria</taxon>
        <taxon>Bacillati</taxon>
        <taxon>Actinomycetota</taxon>
        <taxon>Actinomycetes</taxon>
        <taxon>Kitasatosporales</taxon>
        <taxon>Streptomycetaceae</taxon>
        <taxon>Streptantibioticus</taxon>
    </lineage>
</organism>
<dbReference type="HOGENOM" id="CLU_3317509_0_0_11"/>
<dbReference type="PATRIC" id="fig|1003195.29.peg.6599"/>
<dbReference type="KEGG" id="scy:SCATT_p08040"/>
<gene>
    <name evidence="1" type="ordered locus">SCATT_p08040</name>
</gene>
<reference evidence="2" key="1">
    <citation type="submission" date="2011-12" db="EMBL/GenBank/DDBJ databases">
        <title>Complete genome sequence of Streptomyces cattleya strain DSM 46488.</title>
        <authorList>
            <person name="Ou H.-Y."/>
            <person name="Li P."/>
            <person name="Zhao C."/>
            <person name="O'Hagan D."/>
            <person name="Deng Z."/>
        </authorList>
    </citation>
    <scope>NUCLEOTIDE SEQUENCE [LARGE SCALE GENOMIC DNA]</scope>
    <source>
        <strain evidence="2">ATCC 35852 / DSM 46488 / JCM 4925 / NBRC 14057 / NRRL 8057</strain>
        <plasmid evidence="2">Plasmid pSCATT</plasmid>
    </source>
</reference>
<evidence type="ECO:0000313" key="1">
    <source>
        <dbReference type="EMBL" id="AEW98997.1"/>
    </source>
</evidence>
<keyword evidence="2" id="KW-1185">Reference proteome</keyword>
<proteinExistence type="predicted"/>
<keyword evidence="1" id="KW-0614">Plasmid</keyword>
<sequence length="39" mass="4062">MADLVRPARRVRLPDHCAHDASASVSVGSLLVAGEAFGE</sequence>
<protein>
    <submittedName>
        <fullName evidence="1">Uncharacterized protein</fullName>
    </submittedName>
</protein>
<evidence type="ECO:0000313" key="2">
    <source>
        <dbReference type="Proteomes" id="UP000007842"/>
    </source>
</evidence>